<name>A0AA43RHP0_9ACTN</name>
<feature type="transmembrane region" description="Helical" evidence="1">
    <location>
        <begin position="67"/>
        <end position="89"/>
    </location>
</feature>
<dbReference type="AlphaFoldDB" id="A0AA43RHP0"/>
<keyword evidence="1" id="KW-0812">Transmembrane</keyword>
<evidence type="ECO:0000313" key="3">
    <source>
        <dbReference type="Proteomes" id="UP001168575"/>
    </source>
</evidence>
<gene>
    <name evidence="2" type="ORF">Q3982_01770</name>
</gene>
<protein>
    <submittedName>
        <fullName evidence="2">Uncharacterized protein</fullName>
    </submittedName>
</protein>
<feature type="transmembrane region" description="Helical" evidence="1">
    <location>
        <begin position="39"/>
        <end position="60"/>
    </location>
</feature>
<dbReference type="EMBL" id="JAUMVS010000014">
    <property type="protein sequence ID" value="MDO4841388.1"/>
    <property type="molecule type" value="Genomic_DNA"/>
</dbReference>
<comment type="caution">
    <text evidence="2">The sequence shown here is derived from an EMBL/GenBank/DDBJ whole genome shotgun (WGS) entry which is preliminary data.</text>
</comment>
<dbReference type="Proteomes" id="UP001168575">
    <property type="component" value="Unassembled WGS sequence"/>
</dbReference>
<sequence length="94" mass="9985">MMALAIILGIVIGAIGFIPLVLAVKLTRKAIGAGIGPNVAIVLLCLFISLGFYIAAIFIFNDMNHDYIVPFVVSAALMLSISAIGYGIYTQVKR</sequence>
<evidence type="ECO:0000313" key="2">
    <source>
        <dbReference type="EMBL" id="MDO4841388.1"/>
    </source>
</evidence>
<accession>A0AA43RHP0</accession>
<evidence type="ECO:0000256" key="1">
    <source>
        <dbReference type="SAM" id="Phobius"/>
    </source>
</evidence>
<keyword evidence="1" id="KW-0472">Membrane</keyword>
<reference evidence="2" key="1">
    <citation type="submission" date="2023-07" db="EMBL/GenBank/DDBJ databases">
        <title>Between Cages and Wild: Unraveling the Impact of Captivity on Animal Microbiomes and Antimicrobial Resistance.</title>
        <authorList>
            <person name="Schmartz G.P."/>
            <person name="Rehner J."/>
            <person name="Schuff M.J."/>
            <person name="Becker S.L."/>
            <person name="Kravczyk M."/>
            <person name="Gurevich A."/>
            <person name="Francke R."/>
            <person name="Mueller R."/>
            <person name="Keller V."/>
            <person name="Keller A."/>
        </authorList>
    </citation>
    <scope>NUCLEOTIDE SEQUENCE</scope>
    <source>
        <strain evidence="2">S12M_St_49</strain>
    </source>
</reference>
<keyword evidence="3" id="KW-1185">Reference proteome</keyword>
<proteinExistence type="predicted"/>
<organism evidence="2 3">
    <name type="scientific">Phoenicibacter congonensis</name>
    <dbReference type="NCBI Taxonomy" id="1944646"/>
    <lineage>
        <taxon>Bacteria</taxon>
        <taxon>Bacillati</taxon>
        <taxon>Actinomycetota</taxon>
        <taxon>Coriobacteriia</taxon>
        <taxon>Eggerthellales</taxon>
        <taxon>Eggerthellaceae</taxon>
        <taxon>Phoenicibacter</taxon>
    </lineage>
</organism>
<keyword evidence="1" id="KW-1133">Transmembrane helix</keyword>